<protein>
    <submittedName>
        <fullName evidence="1">Uncharacterized protein</fullName>
    </submittedName>
</protein>
<comment type="caution">
    <text evidence="1">The sequence shown here is derived from an EMBL/GenBank/DDBJ whole genome shotgun (WGS) entry which is preliminary data.</text>
</comment>
<name>A0ABQ9HDQ7_9NEOP</name>
<reference evidence="1 2" key="1">
    <citation type="submission" date="2023-02" db="EMBL/GenBank/DDBJ databases">
        <title>LHISI_Scaffold_Assembly.</title>
        <authorList>
            <person name="Stuart O.P."/>
            <person name="Cleave R."/>
            <person name="Magrath M.J.L."/>
            <person name="Mikheyev A.S."/>
        </authorList>
    </citation>
    <scope>NUCLEOTIDE SEQUENCE [LARGE SCALE GENOMIC DNA]</scope>
    <source>
        <strain evidence="1">Daus_M_001</strain>
        <tissue evidence="1">Leg muscle</tissue>
    </source>
</reference>
<gene>
    <name evidence="1" type="ORF">PR048_014256</name>
</gene>
<sequence>MKNLKFLIAKNCRNYAELYITMADIVNIISIVTRGPLRRSHAASLDAVGGDLNGSGHVAERARND</sequence>
<accession>A0ABQ9HDQ7</accession>
<proteinExistence type="predicted"/>
<organism evidence="1 2">
    <name type="scientific">Dryococelus australis</name>
    <dbReference type="NCBI Taxonomy" id="614101"/>
    <lineage>
        <taxon>Eukaryota</taxon>
        <taxon>Metazoa</taxon>
        <taxon>Ecdysozoa</taxon>
        <taxon>Arthropoda</taxon>
        <taxon>Hexapoda</taxon>
        <taxon>Insecta</taxon>
        <taxon>Pterygota</taxon>
        <taxon>Neoptera</taxon>
        <taxon>Polyneoptera</taxon>
        <taxon>Phasmatodea</taxon>
        <taxon>Verophasmatodea</taxon>
        <taxon>Anareolatae</taxon>
        <taxon>Phasmatidae</taxon>
        <taxon>Eurycanthinae</taxon>
        <taxon>Dryococelus</taxon>
    </lineage>
</organism>
<evidence type="ECO:0000313" key="2">
    <source>
        <dbReference type="Proteomes" id="UP001159363"/>
    </source>
</evidence>
<dbReference type="EMBL" id="JARBHB010000005">
    <property type="protein sequence ID" value="KAJ8882448.1"/>
    <property type="molecule type" value="Genomic_DNA"/>
</dbReference>
<dbReference type="Proteomes" id="UP001159363">
    <property type="component" value="Chromosome 4"/>
</dbReference>
<evidence type="ECO:0000313" key="1">
    <source>
        <dbReference type="EMBL" id="KAJ8882448.1"/>
    </source>
</evidence>
<keyword evidence="2" id="KW-1185">Reference proteome</keyword>